<sequence length="80" mass="8932">MQQSVRIAVPQDAGLAGGSVMTTYFPHRYIRLKEKRAHNNPTCKRAVRTLSNEKCIKCSRLPAPSCPLSRRHKVGLVSTL</sequence>
<reference evidence="2" key="2">
    <citation type="submission" date="2020-05" db="UniProtKB">
        <authorList>
            <consortium name="EnsemblMetazoa"/>
        </authorList>
    </citation>
    <scope>IDENTIFICATION</scope>
</reference>
<dbReference type="AlphaFoldDB" id="A0A084WRI4"/>
<dbReference type="EMBL" id="ATLV01026088">
    <property type="status" value="NOT_ANNOTATED_CDS"/>
    <property type="molecule type" value="Genomic_DNA"/>
</dbReference>
<dbReference type="EMBL" id="KE525406">
    <property type="protein sequence ID" value="KFB52828.1"/>
    <property type="molecule type" value="Genomic_DNA"/>
</dbReference>
<gene>
    <name evidence="1" type="ORF">ZHAS_00021097</name>
</gene>
<organism evidence="1">
    <name type="scientific">Anopheles sinensis</name>
    <name type="common">Mosquito</name>
    <dbReference type="NCBI Taxonomy" id="74873"/>
    <lineage>
        <taxon>Eukaryota</taxon>
        <taxon>Metazoa</taxon>
        <taxon>Ecdysozoa</taxon>
        <taxon>Arthropoda</taxon>
        <taxon>Hexapoda</taxon>
        <taxon>Insecta</taxon>
        <taxon>Pterygota</taxon>
        <taxon>Neoptera</taxon>
        <taxon>Endopterygota</taxon>
        <taxon>Diptera</taxon>
        <taxon>Nematocera</taxon>
        <taxon>Culicoidea</taxon>
        <taxon>Culicidae</taxon>
        <taxon>Anophelinae</taxon>
        <taxon>Anopheles</taxon>
    </lineage>
</organism>
<dbReference type="VEuPathDB" id="VectorBase:ASIC021097"/>
<reference evidence="1 3" key="1">
    <citation type="journal article" date="2014" name="BMC Genomics">
        <title>Genome sequence of Anopheles sinensis provides insight into genetics basis of mosquito competence for malaria parasites.</title>
        <authorList>
            <person name="Zhou D."/>
            <person name="Zhang D."/>
            <person name="Ding G."/>
            <person name="Shi L."/>
            <person name="Hou Q."/>
            <person name="Ye Y."/>
            <person name="Xu Y."/>
            <person name="Zhou H."/>
            <person name="Xiong C."/>
            <person name="Li S."/>
            <person name="Yu J."/>
            <person name="Hong S."/>
            <person name="Yu X."/>
            <person name="Zou P."/>
            <person name="Chen C."/>
            <person name="Chang X."/>
            <person name="Wang W."/>
            <person name="Lv Y."/>
            <person name="Sun Y."/>
            <person name="Ma L."/>
            <person name="Shen B."/>
            <person name="Zhu C."/>
        </authorList>
    </citation>
    <scope>NUCLEOTIDE SEQUENCE [LARGE SCALE GENOMIC DNA]</scope>
</reference>
<dbReference type="EnsemblMetazoa" id="ASIC021097-RA">
    <property type="protein sequence ID" value="ASIC021097-PA"/>
    <property type="gene ID" value="ASIC021097"/>
</dbReference>
<proteinExistence type="predicted"/>
<protein>
    <submittedName>
        <fullName evidence="1 2">Uncharacterized protein</fullName>
    </submittedName>
</protein>
<evidence type="ECO:0000313" key="3">
    <source>
        <dbReference type="Proteomes" id="UP000030765"/>
    </source>
</evidence>
<evidence type="ECO:0000313" key="1">
    <source>
        <dbReference type="EMBL" id="KFB52828.1"/>
    </source>
</evidence>
<dbReference type="Proteomes" id="UP000030765">
    <property type="component" value="Unassembled WGS sequence"/>
</dbReference>
<name>A0A084WRI4_ANOSI</name>
<accession>A0A084WRI4</accession>
<keyword evidence="3" id="KW-1185">Reference proteome</keyword>
<evidence type="ECO:0000313" key="2">
    <source>
        <dbReference type="EnsemblMetazoa" id="ASIC021097-PA"/>
    </source>
</evidence>